<name>A0A7W6EWZ0_9SPHN</name>
<feature type="transmembrane region" description="Helical" evidence="7">
    <location>
        <begin position="330"/>
        <end position="354"/>
    </location>
</feature>
<feature type="transmembrane region" description="Helical" evidence="7">
    <location>
        <begin position="453"/>
        <end position="473"/>
    </location>
</feature>
<feature type="transmembrane region" description="Helical" evidence="7">
    <location>
        <begin position="429"/>
        <end position="447"/>
    </location>
</feature>
<comment type="subcellular location">
    <subcellularLocation>
        <location evidence="1">Cell membrane</location>
        <topology evidence="1">Multi-pass membrane protein</topology>
    </subcellularLocation>
</comment>
<dbReference type="InterPro" id="IPR050833">
    <property type="entry name" value="Poly_Biosynth_Transport"/>
</dbReference>
<sequence length="504" mass="53942">MTTPTVQAVDEAAPTMSVRTAAVWALVSQYVSFALQFVASIILARWYITPEQLGQFSIAFAAVTLIAFLQDFGVTRYINGERDLTPDRLRSAFTISVLFAWGIALLALLAAWPVSLFYGDPGMLPVTLIVASSYLLVPLAIVPQATCQRRMDYRSNTMIEVGSALANAATAITLAVMGHGALALAWGAFAQQAARLVVSQWRAGGMLPWPPRIADASPILALGGANTIQVVCTSLSARAPELVIGRLIDNAAVGLFARASGLALQLRLLISGAVTGVFYPAFRRVRDNGEPLGPPYLRVMAAYTGVTWPAMAGIAVLSEPLIRLLYGERWVAAAPLLTWIALSQLCYVALPLYADLPMLLGKLKPLMRRMIADTVLSVVLIAITAPFGLVWVAISRVVHGIVWVAIYAPLMRDILGLRWRDLGSVATRSAIASLAAIAPLLASYSLWDGPANAGFGQVAGMVAAGIALWFAALRLTRHPLYNEINDLGSAMLASLRRAPKALAR</sequence>
<feature type="transmembrane region" description="Helical" evidence="7">
    <location>
        <begin position="255"/>
        <end position="279"/>
    </location>
</feature>
<feature type="transmembrane region" description="Helical" evidence="7">
    <location>
        <begin position="124"/>
        <end position="143"/>
    </location>
</feature>
<evidence type="ECO:0000256" key="2">
    <source>
        <dbReference type="ARBA" id="ARBA00007430"/>
    </source>
</evidence>
<evidence type="ECO:0000313" key="8">
    <source>
        <dbReference type="EMBL" id="MBB3861813.1"/>
    </source>
</evidence>
<dbReference type="EMBL" id="JACICY010000007">
    <property type="protein sequence ID" value="MBB3861813.1"/>
    <property type="molecule type" value="Genomic_DNA"/>
</dbReference>
<comment type="similarity">
    <text evidence="2">Belongs to the polysaccharide synthase family.</text>
</comment>
<evidence type="ECO:0000256" key="7">
    <source>
        <dbReference type="SAM" id="Phobius"/>
    </source>
</evidence>
<feature type="transmembrane region" description="Helical" evidence="7">
    <location>
        <begin position="92"/>
        <end position="112"/>
    </location>
</feature>
<gene>
    <name evidence="8" type="ORF">GGQ88_003101</name>
</gene>
<keyword evidence="9" id="KW-1185">Reference proteome</keyword>
<proteinExistence type="inferred from homology"/>
<feature type="transmembrane region" description="Helical" evidence="7">
    <location>
        <begin position="21"/>
        <end position="47"/>
    </location>
</feature>
<accession>A0A7W6EWZ0</accession>
<comment type="caution">
    <text evidence="8">The sequence shown here is derived from an EMBL/GenBank/DDBJ whole genome shotgun (WGS) entry which is preliminary data.</text>
</comment>
<dbReference type="PANTHER" id="PTHR30250:SF10">
    <property type="entry name" value="LIPOPOLYSACCHARIDE BIOSYNTHESIS PROTEIN WZXC"/>
    <property type="match status" value="1"/>
</dbReference>
<evidence type="ECO:0000313" key="9">
    <source>
        <dbReference type="Proteomes" id="UP000562395"/>
    </source>
</evidence>
<feature type="transmembrane region" description="Helical" evidence="7">
    <location>
        <begin position="53"/>
        <end position="72"/>
    </location>
</feature>
<reference evidence="8 9" key="1">
    <citation type="submission" date="2020-08" db="EMBL/GenBank/DDBJ databases">
        <title>Genomic Encyclopedia of Type Strains, Phase IV (KMG-IV): sequencing the most valuable type-strain genomes for metagenomic binning, comparative biology and taxonomic classification.</title>
        <authorList>
            <person name="Goeker M."/>
        </authorList>
    </citation>
    <scope>NUCLEOTIDE SEQUENCE [LARGE SCALE GENOMIC DNA]</scope>
    <source>
        <strain evidence="8 9">DSM 14552</strain>
    </source>
</reference>
<dbReference type="Proteomes" id="UP000562395">
    <property type="component" value="Unassembled WGS sequence"/>
</dbReference>
<keyword evidence="4 7" id="KW-0812">Transmembrane</keyword>
<dbReference type="Pfam" id="PF13440">
    <property type="entry name" value="Polysacc_synt_3"/>
    <property type="match status" value="1"/>
</dbReference>
<evidence type="ECO:0000256" key="5">
    <source>
        <dbReference type="ARBA" id="ARBA00022989"/>
    </source>
</evidence>
<feature type="transmembrane region" description="Helical" evidence="7">
    <location>
        <begin position="375"/>
        <end position="394"/>
    </location>
</feature>
<keyword evidence="6 7" id="KW-0472">Membrane</keyword>
<protein>
    <submittedName>
        <fullName evidence="8">O-antigen/teichoic acid export membrane protein</fullName>
    </submittedName>
</protein>
<evidence type="ECO:0000256" key="4">
    <source>
        <dbReference type="ARBA" id="ARBA00022692"/>
    </source>
</evidence>
<evidence type="ECO:0000256" key="1">
    <source>
        <dbReference type="ARBA" id="ARBA00004651"/>
    </source>
</evidence>
<keyword evidence="3" id="KW-1003">Cell membrane</keyword>
<organism evidence="8 9">
    <name type="scientific">Novosphingobium hassiacum</name>
    <dbReference type="NCBI Taxonomy" id="173676"/>
    <lineage>
        <taxon>Bacteria</taxon>
        <taxon>Pseudomonadati</taxon>
        <taxon>Pseudomonadota</taxon>
        <taxon>Alphaproteobacteria</taxon>
        <taxon>Sphingomonadales</taxon>
        <taxon>Sphingomonadaceae</taxon>
        <taxon>Novosphingobium</taxon>
    </lineage>
</organism>
<keyword evidence="5 7" id="KW-1133">Transmembrane helix</keyword>
<dbReference type="PANTHER" id="PTHR30250">
    <property type="entry name" value="PST FAMILY PREDICTED COLANIC ACID TRANSPORTER"/>
    <property type="match status" value="1"/>
</dbReference>
<dbReference type="AlphaFoldDB" id="A0A7W6EWZ0"/>
<dbReference type="RefSeq" id="WP_183614302.1">
    <property type="nucleotide sequence ID" value="NZ_JACICY010000007.1"/>
</dbReference>
<dbReference type="GO" id="GO:0005886">
    <property type="term" value="C:plasma membrane"/>
    <property type="evidence" value="ECO:0007669"/>
    <property type="project" value="UniProtKB-SubCell"/>
</dbReference>
<feature type="transmembrane region" description="Helical" evidence="7">
    <location>
        <begin position="164"/>
        <end position="189"/>
    </location>
</feature>
<evidence type="ECO:0000256" key="6">
    <source>
        <dbReference type="ARBA" id="ARBA00023136"/>
    </source>
</evidence>
<feature type="transmembrane region" description="Helical" evidence="7">
    <location>
        <begin position="300"/>
        <end position="318"/>
    </location>
</feature>
<evidence type="ECO:0000256" key="3">
    <source>
        <dbReference type="ARBA" id="ARBA00022475"/>
    </source>
</evidence>